<evidence type="ECO:0000313" key="2">
    <source>
        <dbReference type="Proteomes" id="UP000278152"/>
    </source>
</evidence>
<evidence type="ECO:0000313" key="1">
    <source>
        <dbReference type="EMBL" id="BBH41062.1"/>
    </source>
</evidence>
<dbReference type="RefSeq" id="WP_041803605.1">
    <property type="nucleotide sequence ID" value="NZ_AP019314.1"/>
</dbReference>
<proteinExistence type="predicted"/>
<dbReference type="AlphaFoldDB" id="A0A3G9JME4"/>
<sequence length="77" mass="8837">MEKNLTFRYDPTGDILYVDVCSPYADQESEEIGDEIVARLNPTSGEIENLEILFFSKRWNQPFPLQLPIDAAFRLVG</sequence>
<evidence type="ECO:0008006" key="3">
    <source>
        <dbReference type="Google" id="ProtNLM"/>
    </source>
</evidence>
<dbReference type="InterPro" id="IPR019270">
    <property type="entry name" value="DUF2283"/>
</dbReference>
<dbReference type="EMBL" id="AP019314">
    <property type="protein sequence ID" value="BBH41062.1"/>
    <property type="molecule type" value="Genomic_DNA"/>
</dbReference>
<reference evidence="1 2" key="1">
    <citation type="submission" date="2018-11" db="EMBL/GenBank/DDBJ databases">
        <title>Complete genome sequence of Microcystis aeruginosa NIES-102.</title>
        <authorList>
            <person name="Yamaguchi H."/>
            <person name="Suzuki S."/>
            <person name="Kawachi M."/>
        </authorList>
    </citation>
    <scope>NUCLEOTIDE SEQUENCE [LARGE SCALE GENOMIC DNA]</scope>
    <source>
        <strain evidence="1 2">NIES-102</strain>
    </source>
</reference>
<dbReference type="Proteomes" id="UP000278152">
    <property type="component" value="Chromosome"/>
</dbReference>
<protein>
    <recommendedName>
        <fullName evidence="3">DUF2283 domain-containing protein</fullName>
    </recommendedName>
</protein>
<organism evidence="1 2">
    <name type="scientific">Microcystis viridis NIES-102</name>
    <dbReference type="NCBI Taxonomy" id="213615"/>
    <lineage>
        <taxon>Bacteria</taxon>
        <taxon>Bacillati</taxon>
        <taxon>Cyanobacteriota</taxon>
        <taxon>Cyanophyceae</taxon>
        <taxon>Oscillatoriophycideae</taxon>
        <taxon>Chroococcales</taxon>
        <taxon>Microcystaceae</taxon>
        <taxon>Microcystis</taxon>
    </lineage>
</organism>
<dbReference type="Pfam" id="PF10049">
    <property type="entry name" value="DUF2283"/>
    <property type="match status" value="1"/>
</dbReference>
<accession>A0A3G9JME4</accession>
<name>A0A3G9JME4_MICVR</name>
<dbReference type="KEGG" id="mvz:myaer102_36510"/>
<gene>
    <name evidence="1" type="ORF">myaer102_36510</name>
</gene>